<dbReference type="PROSITE" id="PS50011">
    <property type="entry name" value="PROTEIN_KINASE_DOM"/>
    <property type="match status" value="1"/>
</dbReference>
<dbReference type="PANTHER" id="PTHR46485">
    <property type="entry name" value="LIM DOMAIN KINASE 1"/>
    <property type="match status" value="1"/>
</dbReference>
<feature type="non-terminal residue" evidence="7">
    <location>
        <position position="254"/>
    </location>
</feature>
<organism evidence="7 8">
    <name type="scientific">Gigaspora margarita</name>
    <dbReference type="NCBI Taxonomy" id="4874"/>
    <lineage>
        <taxon>Eukaryota</taxon>
        <taxon>Fungi</taxon>
        <taxon>Fungi incertae sedis</taxon>
        <taxon>Mucoromycota</taxon>
        <taxon>Glomeromycotina</taxon>
        <taxon>Glomeromycetes</taxon>
        <taxon>Diversisporales</taxon>
        <taxon>Gigasporaceae</taxon>
        <taxon>Gigaspora</taxon>
    </lineage>
</organism>
<evidence type="ECO:0000256" key="3">
    <source>
        <dbReference type="ARBA" id="ARBA00022741"/>
    </source>
</evidence>
<dbReference type="InterPro" id="IPR011009">
    <property type="entry name" value="Kinase-like_dom_sf"/>
</dbReference>
<protein>
    <submittedName>
        <fullName evidence="7">29687_t:CDS:1</fullName>
    </submittedName>
</protein>
<dbReference type="Proteomes" id="UP000789901">
    <property type="component" value="Unassembled WGS sequence"/>
</dbReference>
<gene>
    <name evidence="7" type="ORF">GMARGA_LOCUS9467</name>
</gene>
<evidence type="ECO:0000256" key="4">
    <source>
        <dbReference type="ARBA" id="ARBA00022777"/>
    </source>
</evidence>
<feature type="domain" description="Protein kinase" evidence="6">
    <location>
        <begin position="42"/>
        <end position="254"/>
    </location>
</feature>
<name>A0ABN7UT04_GIGMA</name>
<evidence type="ECO:0000256" key="5">
    <source>
        <dbReference type="ARBA" id="ARBA00022840"/>
    </source>
</evidence>
<evidence type="ECO:0000256" key="2">
    <source>
        <dbReference type="ARBA" id="ARBA00022679"/>
    </source>
</evidence>
<evidence type="ECO:0000256" key="1">
    <source>
        <dbReference type="ARBA" id="ARBA00022527"/>
    </source>
</evidence>
<keyword evidence="1" id="KW-0723">Serine/threonine-protein kinase</keyword>
<evidence type="ECO:0000313" key="8">
    <source>
        <dbReference type="Proteomes" id="UP000789901"/>
    </source>
</evidence>
<keyword evidence="3" id="KW-0547">Nucleotide-binding</keyword>
<keyword evidence="2" id="KW-0808">Transferase</keyword>
<keyword evidence="8" id="KW-1185">Reference proteome</keyword>
<accession>A0ABN7UT04</accession>
<dbReference type="CDD" id="cd00180">
    <property type="entry name" value="PKc"/>
    <property type="match status" value="1"/>
</dbReference>
<proteinExistence type="predicted"/>
<comment type="caution">
    <text evidence="7">The sequence shown here is derived from an EMBL/GenBank/DDBJ whole genome shotgun (WGS) entry which is preliminary data.</text>
</comment>
<reference evidence="7 8" key="1">
    <citation type="submission" date="2021-06" db="EMBL/GenBank/DDBJ databases">
        <authorList>
            <person name="Kallberg Y."/>
            <person name="Tangrot J."/>
            <person name="Rosling A."/>
        </authorList>
    </citation>
    <scope>NUCLEOTIDE SEQUENCE [LARGE SCALE GENOMIC DNA]</scope>
    <source>
        <strain evidence="7 8">120-4 pot B 10/14</strain>
    </source>
</reference>
<evidence type="ECO:0000259" key="6">
    <source>
        <dbReference type="PROSITE" id="PS50011"/>
    </source>
</evidence>
<sequence>MSETTYEVEYLKTRCKPNESRNAYIERISQNKIINFICWDKIEKVEYLRTGGSAIINKAEWIEKRMTVVLKTVTENINSVNDEFIQEIKVFHNIELVLSNAENKEKAPIVGYENLYLVFEYAELGDLRDYLSHNTLNWELKVNIARQTTCGLYFLHKNGILHCDLHTKNVVIQKNGDGIRAIITDFGLSNVLPRNSKSNQQIAGCVYKSIHQEDIITGEKWKQTSQRSSKKKHAFNDILEQLSTKDLEMIRHDP</sequence>
<dbReference type="PANTHER" id="PTHR46485:SF5">
    <property type="entry name" value="CENTER DIVIDER, ISOFORM A"/>
    <property type="match status" value="1"/>
</dbReference>
<dbReference type="Pfam" id="PF00069">
    <property type="entry name" value="Pkinase"/>
    <property type="match status" value="1"/>
</dbReference>
<dbReference type="Gene3D" id="1.10.510.10">
    <property type="entry name" value="Transferase(Phosphotransferase) domain 1"/>
    <property type="match status" value="1"/>
</dbReference>
<keyword evidence="5" id="KW-0067">ATP-binding</keyword>
<keyword evidence="4" id="KW-0418">Kinase</keyword>
<dbReference type="InterPro" id="IPR000719">
    <property type="entry name" value="Prot_kinase_dom"/>
</dbReference>
<dbReference type="InterPro" id="IPR050940">
    <property type="entry name" value="Actin_reg-Ser/Thr_kinase"/>
</dbReference>
<evidence type="ECO:0000313" key="7">
    <source>
        <dbReference type="EMBL" id="CAG8653187.1"/>
    </source>
</evidence>
<dbReference type="EMBL" id="CAJVQB010005099">
    <property type="protein sequence ID" value="CAG8653187.1"/>
    <property type="molecule type" value="Genomic_DNA"/>
</dbReference>
<dbReference type="SUPFAM" id="SSF56112">
    <property type="entry name" value="Protein kinase-like (PK-like)"/>
    <property type="match status" value="1"/>
</dbReference>